<dbReference type="Gene3D" id="3.30.1330.80">
    <property type="entry name" value="Hypothetical protein, similar to alpha- acetolactate decarboxylase, domain 2"/>
    <property type="match status" value="1"/>
</dbReference>
<keyword evidence="2" id="KW-0238">DNA-binding</keyword>
<name>A0ABW0AKB4_9ACTN</name>
<organism evidence="2 3">
    <name type="scientific">Streptomyces amakusaensis</name>
    <dbReference type="NCBI Taxonomy" id="67271"/>
    <lineage>
        <taxon>Bacteria</taxon>
        <taxon>Bacillati</taxon>
        <taxon>Actinomycetota</taxon>
        <taxon>Actinomycetes</taxon>
        <taxon>Kitasatosporales</taxon>
        <taxon>Streptomycetaceae</taxon>
        <taxon>Streptomyces</taxon>
    </lineage>
</organism>
<evidence type="ECO:0000313" key="2">
    <source>
        <dbReference type="EMBL" id="MFC5154167.1"/>
    </source>
</evidence>
<proteinExistence type="predicted"/>
<dbReference type="Pfam" id="PF03479">
    <property type="entry name" value="PCC"/>
    <property type="match status" value="1"/>
</dbReference>
<dbReference type="GO" id="GO:0003677">
    <property type="term" value="F:DNA binding"/>
    <property type="evidence" value="ECO:0007669"/>
    <property type="project" value="UniProtKB-KW"/>
</dbReference>
<protein>
    <submittedName>
        <fullName evidence="2">PPC domain-containing DNA-binding protein</fullName>
    </submittedName>
</protein>
<dbReference type="RefSeq" id="WP_344480090.1">
    <property type="nucleotide sequence ID" value="NZ_BAAASB010000014.1"/>
</dbReference>
<gene>
    <name evidence="2" type="ORF">ACFPRH_20745</name>
</gene>
<dbReference type="Proteomes" id="UP001596160">
    <property type="component" value="Unassembled WGS sequence"/>
</dbReference>
<evidence type="ECO:0000259" key="1">
    <source>
        <dbReference type="PROSITE" id="PS51742"/>
    </source>
</evidence>
<evidence type="ECO:0000313" key="3">
    <source>
        <dbReference type="Proteomes" id="UP001596160"/>
    </source>
</evidence>
<comment type="caution">
    <text evidence="2">The sequence shown here is derived from an EMBL/GenBank/DDBJ whole genome shotgun (WGS) entry which is preliminary data.</text>
</comment>
<dbReference type="CDD" id="cd11378">
    <property type="entry name" value="DUF296"/>
    <property type="match status" value="1"/>
</dbReference>
<dbReference type="InterPro" id="IPR005175">
    <property type="entry name" value="PPC_dom"/>
</dbReference>
<dbReference type="EMBL" id="JBHSKP010000013">
    <property type="protein sequence ID" value="MFC5154167.1"/>
    <property type="molecule type" value="Genomic_DNA"/>
</dbReference>
<dbReference type="SUPFAM" id="SSF117856">
    <property type="entry name" value="AF0104/ALDC/Ptd012-like"/>
    <property type="match status" value="1"/>
</dbReference>
<dbReference type="PROSITE" id="PS51742">
    <property type="entry name" value="PPC"/>
    <property type="match status" value="1"/>
</dbReference>
<accession>A0ABW0AKB4</accession>
<sequence length="156" mass="16927">MRAAQFTTGRRFVLVMDHGEDFLPTLEKFCAEHQVHSGHIPTLIGGLSHARLVGTCEPLERPGEPLWDAVEVEYLEAVGGGTLALDPATGRLAPHIHLSTGLKGDGAHARTSHLLGATVQFVAELVIEEILRPTLIRPRSPDLFDVPLLTFAPSEE</sequence>
<keyword evidence="3" id="KW-1185">Reference proteome</keyword>
<reference evidence="3" key="1">
    <citation type="journal article" date="2019" name="Int. J. Syst. Evol. Microbiol.">
        <title>The Global Catalogue of Microorganisms (GCM) 10K type strain sequencing project: providing services to taxonomists for standard genome sequencing and annotation.</title>
        <authorList>
            <consortium name="The Broad Institute Genomics Platform"/>
            <consortium name="The Broad Institute Genome Sequencing Center for Infectious Disease"/>
            <person name="Wu L."/>
            <person name="Ma J."/>
        </authorList>
    </citation>
    <scope>NUCLEOTIDE SEQUENCE [LARGE SCALE GENOMIC DNA]</scope>
    <source>
        <strain evidence="3">PCU 266</strain>
    </source>
</reference>
<feature type="domain" description="PPC" evidence="1">
    <location>
        <begin position="6"/>
        <end position="152"/>
    </location>
</feature>